<reference evidence="2" key="1">
    <citation type="submission" date="2017-08" db="EMBL/GenBank/DDBJ databases">
        <authorList>
            <person name="Polle J.E."/>
            <person name="Barry K."/>
            <person name="Cushman J."/>
            <person name="Schmutz J."/>
            <person name="Tran D."/>
            <person name="Hathwaick L.T."/>
            <person name="Yim W.C."/>
            <person name="Jenkins J."/>
            <person name="Mckie-Krisberg Z.M."/>
            <person name="Prochnik S."/>
            <person name="Lindquist E."/>
            <person name="Dockter R.B."/>
            <person name="Adam C."/>
            <person name="Molina H."/>
            <person name="Bunkerborg J."/>
            <person name="Jin E."/>
            <person name="Buchheim M."/>
            <person name="Magnuson J."/>
        </authorList>
    </citation>
    <scope>NUCLEOTIDE SEQUENCE</scope>
    <source>
        <strain evidence="2">CCAP 19/18</strain>
    </source>
</reference>
<evidence type="ECO:0000313" key="3">
    <source>
        <dbReference type="Proteomes" id="UP000815325"/>
    </source>
</evidence>
<gene>
    <name evidence="2" type="ORF">DUNSADRAFT_15240</name>
</gene>
<protein>
    <submittedName>
        <fullName evidence="2">Uncharacterized protein</fullName>
    </submittedName>
</protein>
<keyword evidence="1" id="KW-0812">Transmembrane</keyword>
<evidence type="ECO:0000256" key="1">
    <source>
        <dbReference type="SAM" id="Phobius"/>
    </source>
</evidence>
<dbReference type="Proteomes" id="UP000815325">
    <property type="component" value="Unassembled WGS sequence"/>
</dbReference>
<keyword evidence="1" id="KW-1133">Transmembrane helix</keyword>
<name>A0ABQ7H1Y2_DUNSA</name>
<organism evidence="2 3">
    <name type="scientific">Dunaliella salina</name>
    <name type="common">Green alga</name>
    <name type="synonym">Protococcus salinus</name>
    <dbReference type="NCBI Taxonomy" id="3046"/>
    <lineage>
        <taxon>Eukaryota</taxon>
        <taxon>Viridiplantae</taxon>
        <taxon>Chlorophyta</taxon>
        <taxon>core chlorophytes</taxon>
        <taxon>Chlorophyceae</taxon>
        <taxon>CS clade</taxon>
        <taxon>Chlamydomonadales</taxon>
        <taxon>Dunaliellaceae</taxon>
        <taxon>Dunaliella</taxon>
    </lineage>
</organism>
<proteinExistence type="predicted"/>
<evidence type="ECO:0000313" key="2">
    <source>
        <dbReference type="EMBL" id="KAF5840872.1"/>
    </source>
</evidence>
<sequence length="163" mass="17948">MPGRPSKPMSQTKINVSVCIAAIIAGGALYFGNVGSTFGSLPNLFSTIFTSFKETELLPYKCKSPDGSQDFQLLKELMDRNGATVDAVGLGTFDGIRGLQVMLGICKISVNTCCRQCSLVDDRESYDASTFFWFHCRVGLLNFLWSRKHSDINSSSLYIQHTP</sequence>
<comment type="caution">
    <text evidence="2">The sequence shown here is derived from an EMBL/GenBank/DDBJ whole genome shotgun (WGS) entry which is preliminary data.</text>
</comment>
<accession>A0ABQ7H1Y2</accession>
<dbReference type="EMBL" id="MU069501">
    <property type="protein sequence ID" value="KAF5840872.1"/>
    <property type="molecule type" value="Genomic_DNA"/>
</dbReference>
<keyword evidence="1" id="KW-0472">Membrane</keyword>
<feature type="transmembrane region" description="Helical" evidence="1">
    <location>
        <begin position="12"/>
        <end position="32"/>
    </location>
</feature>
<keyword evidence="3" id="KW-1185">Reference proteome</keyword>